<evidence type="ECO:0000313" key="2">
    <source>
        <dbReference type="Proteomes" id="UP000735302"/>
    </source>
</evidence>
<dbReference type="EMBL" id="BLXT01005797">
    <property type="protein sequence ID" value="GFO26196.1"/>
    <property type="molecule type" value="Genomic_DNA"/>
</dbReference>
<proteinExistence type="predicted"/>
<accession>A0AAV4C0B0</accession>
<keyword evidence="2" id="KW-1185">Reference proteome</keyword>
<evidence type="ECO:0000313" key="1">
    <source>
        <dbReference type="EMBL" id="GFO26196.1"/>
    </source>
</evidence>
<reference evidence="1 2" key="1">
    <citation type="journal article" date="2021" name="Elife">
        <title>Chloroplast acquisition without the gene transfer in kleptoplastic sea slugs, Plakobranchus ocellatus.</title>
        <authorList>
            <person name="Maeda T."/>
            <person name="Takahashi S."/>
            <person name="Yoshida T."/>
            <person name="Shimamura S."/>
            <person name="Takaki Y."/>
            <person name="Nagai Y."/>
            <person name="Toyoda A."/>
            <person name="Suzuki Y."/>
            <person name="Arimoto A."/>
            <person name="Ishii H."/>
            <person name="Satoh N."/>
            <person name="Nishiyama T."/>
            <person name="Hasebe M."/>
            <person name="Maruyama T."/>
            <person name="Minagawa J."/>
            <person name="Obokata J."/>
            <person name="Shigenobu S."/>
        </authorList>
    </citation>
    <scope>NUCLEOTIDE SEQUENCE [LARGE SCALE GENOMIC DNA]</scope>
</reference>
<comment type="caution">
    <text evidence="1">The sequence shown here is derived from an EMBL/GenBank/DDBJ whole genome shotgun (WGS) entry which is preliminary data.</text>
</comment>
<dbReference type="Proteomes" id="UP000735302">
    <property type="component" value="Unassembled WGS sequence"/>
</dbReference>
<protein>
    <submittedName>
        <fullName evidence="1">Uncharacterized protein</fullName>
    </submittedName>
</protein>
<organism evidence="1 2">
    <name type="scientific">Plakobranchus ocellatus</name>
    <dbReference type="NCBI Taxonomy" id="259542"/>
    <lineage>
        <taxon>Eukaryota</taxon>
        <taxon>Metazoa</taxon>
        <taxon>Spiralia</taxon>
        <taxon>Lophotrochozoa</taxon>
        <taxon>Mollusca</taxon>
        <taxon>Gastropoda</taxon>
        <taxon>Heterobranchia</taxon>
        <taxon>Euthyneura</taxon>
        <taxon>Panpulmonata</taxon>
        <taxon>Sacoglossa</taxon>
        <taxon>Placobranchoidea</taxon>
        <taxon>Plakobranchidae</taxon>
        <taxon>Plakobranchus</taxon>
    </lineage>
</organism>
<name>A0AAV4C0B0_9GAST</name>
<sequence length="105" mass="12022">MWFGCSIEGEVPLKRKRMTTESMALKQFLRDLPNLPSRYCRMGSSEHIIYPNGYGYQNLLPYELAGTYRHSQLCSEEWLVLPGTLDRSCCWLHGLTESGSLSCIV</sequence>
<dbReference type="AlphaFoldDB" id="A0AAV4C0B0"/>
<gene>
    <name evidence="1" type="ORF">PoB_005270100</name>
</gene>